<evidence type="ECO:0000313" key="2">
    <source>
        <dbReference type="Proteomes" id="UP000265520"/>
    </source>
</evidence>
<feature type="non-terminal residue" evidence="1">
    <location>
        <position position="1"/>
    </location>
</feature>
<feature type="non-terminal residue" evidence="1">
    <location>
        <position position="121"/>
    </location>
</feature>
<dbReference type="EMBL" id="LXQA010270137">
    <property type="protein sequence ID" value="MCI39663.1"/>
    <property type="molecule type" value="Genomic_DNA"/>
</dbReference>
<sequence>LATGRALIDVERGELMLRTDGEQTMFNVFEAMKRREEEEPQCYRVEIIEVIEDESKVQPPSLPVERVVVDSIDVQEAEWNREIEIFLQQLEDNLEETPKVVEKLPDLKELPPNWKYVFLGE</sequence>
<dbReference type="AlphaFoldDB" id="A0A392RSU2"/>
<accession>A0A392RSU2</accession>
<evidence type="ECO:0000313" key="1">
    <source>
        <dbReference type="EMBL" id="MCI39663.1"/>
    </source>
</evidence>
<proteinExistence type="predicted"/>
<reference evidence="1 2" key="1">
    <citation type="journal article" date="2018" name="Front. Plant Sci.">
        <title>Red Clover (Trifolium pratense) and Zigzag Clover (T. medium) - A Picture of Genomic Similarities and Differences.</title>
        <authorList>
            <person name="Dluhosova J."/>
            <person name="Istvanek J."/>
            <person name="Nedelnik J."/>
            <person name="Repkova J."/>
        </authorList>
    </citation>
    <scope>NUCLEOTIDE SEQUENCE [LARGE SCALE GENOMIC DNA]</scope>
    <source>
        <strain evidence="2">cv. 10/8</strain>
        <tissue evidence="1">Leaf</tissue>
    </source>
</reference>
<dbReference type="Proteomes" id="UP000265520">
    <property type="component" value="Unassembled WGS sequence"/>
</dbReference>
<comment type="caution">
    <text evidence="1">The sequence shown here is derived from an EMBL/GenBank/DDBJ whole genome shotgun (WGS) entry which is preliminary data.</text>
</comment>
<keyword evidence="2" id="KW-1185">Reference proteome</keyword>
<protein>
    <submittedName>
        <fullName evidence="1">Uncharacterized protein</fullName>
    </submittedName>
</protein>
<organism evidence="1 2">
    <name type="scientific">Trifolium medium</name>
    <dbReference type="NCBI Taxonomy" id="97028"/>
    <lineage>
        <taxon>Eukaryota</taxon>
        <taxon>Viridiplantae</taxon>
        <taxon>Streptophyta</taxon>
        <taxon>Embryophyta</taxon>
        <taxon>Tracheophyta</taxon>
        <taxon>Spermatophyta</taxon>
        <taxon>Magnoliopsida</taxon>
        <taxon>eudicotyledons</taxon>
        <taxon>Gunneridae</taxon>
        <taxon>Pentapetalae</taxon>
        <taxon>rosids</taxon>
        <taxon>fabids</taxon>
        <taxon>Fabales</taxon>
        <taxon>Fabaceae</taxon>
        <taxon>Papilionoideae</taxon>
        <taxon>50 kb inversion clade</taxon>
        <taxon>NPAAA clade</taxon>
        <taxon>Hologalegina</taxon>
        <taxon>IRL clade</taxon>
        <taxon>Trifolieae</taxon>
        <taxon>Trifolium</taxon>
    </lineage>
</organism>
<name>A0A392RSU2_9FABA</name>